<protein>
    <submittedName>
        <fullName evidence="1">Uncharacterized protein</fullName>
    </submittedName>
</protein>
<name>A0AAV4G7H8_9GAST</name>
<gene>
    <name evidence="1" type="ORF">ElyMa_000583800</name>
</gene>
<dbReference type="EMBL" id="BMAT01001135">
    <property type="protein sequence ID" value="GFR80525.1"/>
    <property type="molecule type" value="Genomic_DNA"/>
</dbReference>
<accession>A0AAV4G7H8</accession>
<keyword evidence="2" id="KW-1185">Reference proteome</keyword>
<evidence type="ECO:0000313" key="1">
    <source>
        <dbReference type="EMBL" id="GFR80525.1"/>
    </source>
</evidence>
<organism evidence="1 2">
    <name type="scientific">Elysia marginata</name>
    <dbReference type="NCBI Taxonomy" id="1093978"/>
    <lineage>
        <taxon>Eukaryota</taxon>
        <taxon>Metazoa</taxon>
        <taxon>Spiralia</taxon>
        <taxon>Lophotrochozoa</taxon>
        <taxon>Mollusca</taxon>
        <taxon>Gastropoda</taxon>
        <taxon>Heterobranchia</taxon>
        <taxon>Euthyneura</taxon>
        <taxon>Panpulmonata</taxon>
        <taxon>Sacoglossa</taxon>
        <taxon>Placobranchoidea</taxon>
        <taxon>Plakobranchidae</taxon>
        <taxon>Elysia</taxon>
    </lineage>
</organism>
<comment type="caution">
    <text evidence="1">The sequence shown here is derived from an EMBL/GenBank/DDBJ whole genome shotgun (WGS) entry which is preliminary data.</text>
</comment>
<sequence>MFENSVRSFLEYFESSERLMTVDVSCRNADAISSRVCDLFSKLSLRNEKMVNTVLVFTFDKKSIDPDILEENDVDYIRLEKPGVTSGAIGRAVDRYPRGPEFDPQSGLNFICSPLPTQHLMGS</sequence>
<reference evidence="1 2" key="1">
    <citation type="journal article" date="2021" name="Elife">
        <title>Chloroplast acquisition without the gene transfer in kleptoplastic sea slugs, Plakobranchus ocellatus.</title>
        <authorList>
            <person name="Maeda T."/>
            <person name="Takahashi S."/>
            <person name="Yoshida T."/>
            <person name="Shimamura S."/>
            <person name="Takaki Y."/>
            <person name="Nagai Y."/>
            <person name="Toyoda A."/>
            <person name="Suzuki Y."/>
            <person name="Arimoto A."/>
            <person name="Ishii H."/>
            <person name="Satoh N."/>
            <person name="Nishiyama T."/>
            <person name="Hasebe M."/>
            <person name="Maruyama T."/>
            <person name="Minagawa J."/>
            <person name="Obokata J."/>
            <person name="Shigenobu S."/>
        </authorList>
    </citation>
    <scope>NUCLEOTIDE SEQUENCE [LARGE SCALE GENOMIC DNA]</scope>
</reference>
<proteinExistence type="predicted"/>
<evidence type="ECO:0000313" key="2">
    <source>
        <dbReference type="Proteomes" id="UP000762676"/>
    </source>
</evidence>
<dbReference type="Proteomes" id="UP000762676">
    <property type="component" value="Unassembled WGS sequence"/>
</dbReference>
<dbReference type="AlphaFoldDB" id="A0AAV4G7H8"/>